<dbReference type="AlphaFoldDB" id="A0A132AAY5"/>
<sequence length="76" mass="9104">MEKQKPNKEEYHRSQKLSIYVISCLRQFKFGTLIIITPNHHRNHWMKVSQQKLSFGTYYRIIIIIIIIAIGTFINI</sequence>
<accession>A0A132AAY5</accession>
<comment type="caution">
    <text evidence="1">The sequence shown here is derived from an EMBL/GenBank/DDBJ whole genome shotgun (WGS) entry which is preliminary data.</text>
</comment>
<proteinExistence type="predicted"/>
<organism evidence="1 2">
    <name type="scientific">Sarcoptes scabiei</name>
    <name type="common">Itch mite</name>
    <name type="synonym">Acarus scabiei</name>
    <dbReference type="NCBI Taxonomy" id="52283"/>
    <lineage>
        <taxon>Eukaryota</taxon>
        <taxon>Metazoa</taxon>
        <taxon>Ecdysozoa</taxon>
        <taxon>Arthropoda</taxon>
        <taxon>Chelicerata</taxon>
        <taxon>Arachnida</taxon>
        <taxon>Acari</taxon>
        <taxon>Acariformes</taxon>
        <taxon>Sarcoptiformes</taxon>
        <taxon>Astigmata</taxon>
        <taxon>Psoroptidia</taxon>
        <taxon>Sarcoptoidea</taxon>
        <taxon>Sarcoptidae</taxon>
        <taxon>Sarcoptinae</taxon>
        <taxon>Sarcoptes</taxon>
    </lineage>
</organism>
<dbReference type="Proteomes" id="UP000616769">
    <property type="component" value="Unassembled WGS sequence"/>
</dbReference>
<reference evidence="1 2" key="1">
    <citation type="journal article" date="2015" name="Parasit. Vectors">
        <title>Draft genome of the scabies mite.</title>
        <authorList>
            <person name="Rider S.D.Jr."/>
            <person name="Morgan M.S."/>
            <person name="Arlian L.G."/>
        </authorList>
    </citation>
    <scope>NUCLEOTIDE SEQUENCE [LARGE SCALE GENOMIC DNA]</scope>
    <source>
        <strain evidence="1">Arlian Lab</strain>
    </source>
</reference>
<evidence type="ECO:0000313" key="2">
    <source>
        <dbReference type="Proteomes" id="UP000616769"/>
    </source>
</evidence>
<protein>
    <submittedName>
        <fullName evidence="1">Uncharacterized protein</fullName>
    </submittedName>
</protein>
<dbReference type="EMBL" id="JXLN01012180">
    <property type="protein sequence ID" value="KPM08083.1"/>
    <property type="molecule type" value="Genomic_DNA"/>
</dbReference>
<gene>
    <name evidence="1" type="ORF">QR98_0065970</name>
</gene>
<evidence type="ECO:0000313" key="1">
    <source>
        <dbReference type="EMBL" id="KPM08083.1"/>
    </source>
</evidence>
<dbReference type="VEuPathDB" id="VectorBase:SSCA003871"/>
<name>A0A132AAY5_SARSC</name>